<dbReference type="SUPFAM" id="SSF81593">
    <property type="entry name" value="Nucleotidyltransferase substrate binding subunit/domain"/>
    <property type="match status" value="1"/>
</dbReference>
<organism evidence="1 2">
    <name type="scientific">Vreelandella subterranea</name>
    <dbReference type="NCBI Taxonomy" id="416874"/>
    <lineage>
        <taxon>Bacteria</taxon>
        <taxon>Pseudomonadati</taxon>
        <taxon>Pseudomonadota</taxon>
        <taxon>Gammaproteobacteria</taxon>
        <taxon>Oceanospirillales</taxon>
        <taxon>Halomonadaceae</taxon>
        <taxon>Vreelandella</taxon>
    </lineage>
</organism>
<dbReference type="AlphaFoldDB" id="A0A1H9WQC4"/>
<dbReference type="RefSeq" id="WP_092831057.1">
    <property type="nucleotide sequence ID" value="NZ_FOGS01000020.1"/>
</dbReference>
<dbReference type="EMBL" id="FOGS01000020">
    <property type="protein sequence ID" value="SES36146.1"/>
    <property type="molecule type" value="Genomic_DNA"/>
</dbReference>
<dbReference type="Gene3D" id="1.20.120.330">
    <property type="entry name" value="Nucleotidyltransferases domain 2"/>
    <property type="match status" value="1"/>
</dbReference>
<evidence type="ECO:0000313" key="1">
    <source>
        <dbReference type="EMBL" id="SES36146.1"/>
    </source>
</evidence>
<proteinExistence type="predicted"/>
<dbReference type="Proteomes" id="UP000198505">
    <property type="component" value="Unassembled WGS sequence"/>
</dbReference>
<keyword evidence="2" id="KW-1185">Reference proteome</keyword>
<accession>A0A1H9WQC4</accession>
<dbReference type="STRING" id="416874.SAMN04487958_1207"/>
<protein>
    <submittedName>
        <fullName evidence="1">HEPN domain-containing protein</fullName>
    </submittedName>
</protein>
<name>A0A1H9WQC4_9GAMM</name>
<sequence length="314" mass="35938">MTQGNDANPELRKRIYEQMHFIDDLLAEREIPIHKRFMLAGRMFVDYFVKESTFDSKEEFLSSEAYRVALLPIFNDWYWDKYGELAKGPGSDIYCGIVLAYNTPVRILVPATTSRVVEPGKLAKLTFPDRLEDYETIEEMLQTKFDLDKMPESMRTEFKQHSAKIVGLIRSINIDLNMASNLALDAEKLSKGIWSHMEKAANDILTLTSERASIACWDIHIAVEKTLKVLINDKKGKLEHGHNLKNLAESLSDIEPEINGSMFKNLPTDKDAIKLRYAEEIKSVGDAVSYYHESLEIRLFDVGCGIRPLSWARI</sequence>
<evidence type="ECO:0000313" key="2">
    <source>
        <dbReference type="Proteomes" id="UP000198505"/>
    </source>
</evidence>
<gene>
    <name evidence="1" type="ORF">SAMN04487958_1207</name>
</gene>
<reference evidence="2" key="1">
    <citation type="submission" date="2016-10" db="EMBL/GenBank/DDBJ databases">
        <authorList>
            <person name="Varghese N."/>
            <person name="Submissions S."/>
        </authorList>
    </citation>
    <scope>NUCLEOTIDE SEQUENCE [LARGE SCALE GENOMIC DNA]</scope>
    <source>
        <strain evidence="2">CGMCC 1.6495</strain>
    </source>
</reference>